<proteinExistence type="predicted"/>
<keyword evidence="1" id="KW-1133">Transmembrane helix</keyword>
<keyword evidence="1" id="KW-0472">Membrane</keyword>
<evidence type="ECO:0000256" key="1">
    <source>
        <dbReference type="SAM" id="Phobius"/>
    </source>
</evidence>
<evidence type="ECO:0000313" key="2">
    <source>
        <dbReference type="EMBL" id="KAF9029764.1"/>
    </source>
</evidence>
<dbReference type="AlphaFoldDB" id="A0A9P5P4N2"/>
<keyword evidence="3" id="KW-1185">Reference proteome</keyword>
<protein>
    <submittedName>
        <fullName evidence="2">Uncharacterized protein</fullName>
    </submittedName>
</protein>
<keyword evidence="1" id="KW-0812">Transmembrane</keyword>
<accession>A0A9P5P4N2</accession>
<dbReference type="OrthoDB" id="2340858at2759"/>
<sequence>MSPVKTATNSSRKPSPHDFCRSLQHSGTGKMLVLPEYRAIVKRIANLYRQLPDSEVLITGQPGIGKSVFLFYLLAILLSIPMATSRFINWLNLLCPYTPRHKVSFTMICMRRKRTSCFERTVYALSINRPANTVHIKAGAGAERHAGELHAQKPKLQKAISSWAKSVELGLEFNSFGLEQLPTTL</sequence>
<reference evidence="2" key="1">
    <citation type="submission" date="2020-11" db="EMBL/GenBank/DDBJ databases">
        <authorList>
            <consortium name="DOE Joint Genome Institute"/>
            <person name="Ahrendt S."/>
            <person name="Riley R."/>
            <person name="Andreopoulos W."/>
            <person name="Labutti K."/>
            <person name="Pangilinan J."/>
            <person name="Ruiz-Duenas F.J."/>
            <person name="Barrasa J.M."/>
            <person name="Sanchez-Garcia M."/>
            <person name="Camarero S."/>
            <person name="Miyauchi S."/>
            <person name="Serrano A."/>
            <person name="Linde D."/>
            <person name="Babiker R."/>
            <person name="Drula E."/>
            <person name="Ayuso-Fernandez I."/>
            <person name="Pacheco R."/>
            <person name="Padilla G."/>
            <person name="Ferreira P."/>
            <person name="Barriuso J."/>
            <person name="Kellner H."/>
            <person name="Castanera R."/>
            <person name="Alfaro M."/>
            <person name="Ramirez L."/>
            <person name="Pisabarro A.G."/>
            <person name="Kuo A."/>
            <person name="Tritt A."/>
            <person name="Lipzen A."/>
            <person name="He G."/>
            <person name="Yan M."/>
            <person name="Ng V."/>
            <person name="Cullen D."/>
            <person name="Martin F."/>
            <person name="Rosso M.-N."/>
            <person name="Henrissat B."/>
            <person name="Hibbett D."/>
            <person name="Martinez A.T."/>
            <person name="Grigoriev I.V."/>
        </authorList>
    </citation>
    <scope>NUCLEOTIDE SEQUENCE</scope>
    <source>
        <strain evidence="2">AH 40177</strain>
    </source>
</reference>
<dbReference type="EMBL" id="JADNRY010000688">
    <property type="protein sequence ID" value="KAF9029764.1"/>
    <property type="molecule type" value="Genomic_DNA"/>
</dbReference>
<feature type="transmembrane region" description="Helical" evidence="1">
    <location>
        <begin position="69"/>
        <end position="91"/>
    </location>
</feature>
<gene>
    <name evidence="2" type="ORF">BDP27DRAFT_1532831</name>
</gene>
<organism evidence="2 3">
    <name type="scientific">Rhodocollybia butyracea</name>
    <dbReference type="NCBI Taxonomy" id="206335"/>
    <lineage>
        <taxon>Eukaryota</taxon>
        <taxon>Fungi</taxon>
        <taxon>Dikarya</taxon>
        <taxon>Basidiomycota</taxon>
        <taxon>Agaricomycotina</taxon>
        <taxon>Agaricomycetes</taxon>
        <taxon>Agaricomycetidae</taxon>
        <taxon>Agaricales</taxon>
        <taxon>Marasmiineae</taxon>
        <taxon>Omphalotaceae</taxon>
        <taxon>Rhodocollybia</taxon>
    </lineage>
</organism>
<dbReference type="Proteomes" id="UP000772434">
    <property type="component" value="Unassembled WGS sequence"/>
</dbReference>
<comment type="caution">
    <text evidence="2">The sequence shown here is derived from an EMBL/GenBank/DDBJ whole genome shotgun (WGS) entry which is preliminary data.</text>
</comment>
<evidence type="ECO:0000313" key="3">
    <source>
        <dbReference type="Proteomes" id="UP000772434"/>
    </source>
</evidence>
<name>A0A9P5P4N2_9AGAR</name>